<protein>
    <submittedName>
        <fullName evidence="2">Uncharacterized protein</fullName>
    </submittedName>
</protein>
<dbReference type="Proteomes" id="UP001501563">
    <property type="component" value="Unassembled WGS sequence"/>
</dbReference>
<name>A0ABP7KHT4_9ACTN</name>
<reference evidence="3" key="1">
    <citation type="journal article" date="2019" name="Int. J. Syst. Evol. Microbiol.">
        <title>The Global Catalogue of Microorganisms (GCM) 10K type strain sequencing project: providing services to taxonomists for standard genome sequencing and annotation.</title>
        <authorList>
            <consortium name="The Broad Institute Genomics Platform"/>
            <consortium name="The Broad Institute Genome Sequencing Center for Infectious Disease"/>
            <person name="Wu L."/>
            <person name="Ma J."/>
        </authorList>
    </citation>
    <scope>NUCLEOTIDE SEQUENCE [LARGE SCALE GENOMIC DNA]</scope>
    <source>
        <strain evidence="3">JCM 16578</strain>
    </source>
</reference>
<dbReference type="EMBL" id="BAAAZA010000013">
    <property type="protein sequence ID" value="GAA3875992.1"/>
    <property type="molecule type" value="Genomic_DNA"/>
</dbReference>
<feature type="region of interest" description="Disordered" evidence="1">
    <location>
        <begin position="47"/>
        <end position="67"/>
    </location>
</feature>
<keyword evidence="3" id="KW-1185">Reference proteome</keyword>
<sequence length="67" mass="7401">MSLRGGRHTLLVQPDVQQWHPLVQVAAAPDARGARQQAFEAECAAVFNQKDEPSDQGQAPGRSHRRQ</sequence>
<evidence type="ECO:0000256" key="1">
    <source>
        <dbReference type="SAM" id="MobiDB-lite"/>
    </source>
</evidence>
<comment type="caution">
    <text evidence="2">The sequence shown here is derived from an EMBL/GenBank/DDBJ whole genome shotgun (WGS) entry which is preliminary data.</text>
</comment>
<accession>A0ABP7KHT4</accession>
<gene>
    <name evidence="2" type="ORF">GCM10022207_47400</name>
</gene>
<organism evidence="2 3">
    <name type="scientific">Streptomyces lannensis</name>
    <dbReference type="NCBI Taxonomy" id="766498"/>
    <lineage>
        <taxon>Bacteria</taxon>
        <taxon>Bacillati</taxon>
        <taxon>Actinomycetota</taxon>
        <taxon>Actinomycetes</taxon>
        <taxon>Kitasatosporales</taxon>
        <taxon>Streptomycetaceae</taxon>
        <taxon>Streptomyces</taxon>
    </lineage>
</organism>
<evidence type="ECO:0000313" key="3">
    <source>
        <dbReference type="Proteomes" id="UP001501563"/>
    </source>
</evidence>
<evidence type="ECO:0000313" key="2">
    <source>
        <dbReference type="EMBL" id="GAA3875992.1"/>
    </source>
</evidence>
<proteinExistence type="predicted"/>